<keyword evidence="1 2" id="KW-0175">Coiled coil</keyword>
<accession>A0A8K0D370</accession>
<dbReference type="OrthoDB" id="2152435at2759"/>
<keyword evidence="4" id="KW-1185">Reference proteome</keyword>
<organism evidence="3 4">
    <name type="scientific">Ignelater luminosus</name>
    <name type="common">Cucubano</name>
    <name type="synonym">Pyrophorus luminosus</name>
    <dbReference type="NCBI Taxonomy" id="2038154"/>
    <lineage>
        <taxon>Eukaryota</taxon>
        <taxon>Metazoa</taxon>
        <taxon>Ecdysozoa</taxon>
        <taxon>Arthropoda</taxon>
        <taxon>Hexapoda</taxon>
        <taxon>Insecta</taxon>
        <taxon>Pterygota</taxon>
        <taxon>Neoptera</taxon>
        <taxon>Endopterygota</taxon>
        <taxon>Coleoptera</taxon>
        <taxon>Polyphaga</taxon>
        <taxon>Elateriformia</taxon>
        <taxon>Elateroidea</taxon>
        <taxon>Elateridae</taxon>
        <taxon>Agrypninae</taxon>
        <taxon>Pyrophorini</taxon>
        <taxon>Ignelater</taxon>
    </lineage>
</organism>
<feature type="coiled-coil region" evidence="2">
    <location>
        <begin position="200"/>
        <end position="227"/>
    </location>
</feature>
<dbReference type="PANTHER" id="PTHR21549:SF0">
    <property type="entry name" value="COILED-COIL DOMAIN-CONTAINING PROTEIN 112"/>
    <property type="match status" value="1"/>
</dbReference>
<dbReference type="InterPro" id="IPR039902">
    <property type="entry name" value="CCDC148/CCDC112"/>
</dbReference>
<dbReference type="PANTHER" id="PTHR21549">
    <property type="entry name" value="MUTATED IN BLADDER CANCER 1"/>
    <property type="match status" value="1"/>
</dbReference>
<dbReference type="AlphaFoldDB" id="A0A8K0D370"/>
<evidence type="ECO:0000313" key="4">
    <source>
        <dbReference type="Proteomes" id="UP000801492"/>
    </source>
</evidence>
<reference evidence="3" key="1">
    <citation type="submission" date="2019-08" db="EMBL/GenBank/DDBJ databases">
        <title>The genome of the North American firefly Photinus pyralis.</title>
        <authorList>
            <consortium name="Photinus pyralis genome working group"/>
            <person name="Fallon T.R."/>
            <person name="Sander Lower S.E."/>
            <person name="Weng J.-K."/>
        </authorList>
    </citation>
    <scope>NUCLEOTIDE SEQUENCE</scope>
    <source>
        <strain evidence="3">TRF0915ILg1</strain>
        <tissue evidence="3">Whole body</tissue>
    </source>
</reference>
<evidence type="ECO:0000313" key="3">
    <source>
        <dbReference type="EMBL" id="KAF2893890.1"/>
    </source>
</evidence>
<sequence length="425" mass="50243">MLMEQIFKTEEGQSISEFFKESAALRFAEVEKLQNDIKDIIVPLKKVNNSMKKNVKDIDLKLIKKNMTTIQTNIQNVKNSTKSSLEILNKDEERLSEEVEAFQQKIQDWNRPSINNLRNKHTVLKKTSSRIPKNISQEVKDFMVYVEANGGHENGWAVDDHNLFLKARSKTKGVGKLAEIIHALLPDISEEEVIAHEKWYQKYSELKERQKNAIKDWRRDKVKANNNIQLRTENNSSKYSEKNVLNSYSDCINKEIQQQKIAEWKAQKRMERANKHKQKLQEQMRKRELEKIRKQKQEEIKAEVDNWRHTKNAAEEAKKLEQVTVEFNERKNRAAKANKLIKLYQSQDDQFLQRKIQMRLIQPKSAEIETIKIKHEAVRDPERLFKPTRQWILRTYGGDNNESTTPLHLQTIPKLRIPEWRKGII</sequence>
<feature type="coiled-coil region" evidence="2">
    <location>
        <begin position="78"/>
        <end position="105"/>
    </location>
</feature>
<evidence type="ECO:0000256" key="2">
    <source>
        <dbReference type="SAM" id="Coils"/>
    </source>
</evidence>
<evidence type="ECO:0008006" key="5">
    <source>
        <dbReference type="Google" id="ProtNLM"/>
    </source>
</evidence>
<proteinExistence type="predicted"/>
<protein>
    <recommendedName>
        <fullName evidence="5">Coiled-coil domain-containing protein 112-like</fullName>
    </recommendedName>
</protein>
<evidence type="ECO:0000256" key="1">
    <source>
        <dbReference type="ARBA" id="ARBA00023054"/>
    </source>
</evidence>
<name>A0A8K0D370_IGNLU</name>
<feature type="coiled-coil region" evidence="2">
    <location>
        <begin position="263"/>
        <end position="317"/>
    </location>
</feature>
<gene>
    <name evidence="3" type="ORF">ILUMI_12283</name>
</gene>
<comment type="caution">
    <text evidence="3">The sequence shown here is derived from an EMBL/GenBank/DDBJ whole genome shotgun (WGS) entry which is preliminary data.</text>
</comment>
<dbReference type="EMBL" id="VTPC01007565">
    <property type="protein sequence ID" value="KAF2893890.1"/>
    <property type="molecule type" value="Genomic_DNA"/>
</dbReference>
<dbReference type="Proteomes" id="UP000801492">
    <property type="component" value="Unassembled WGS sequence"/>
</dbReference>